<feature type="coiled-coil region" evidence="1">
    <location>
        <begin position="146"/>
        <end position="263"/>
    </location>
</feature>
<organism evidence="3 4">
    <name type="scientific">Riccia fluitans</name>
    <dbReference type="NCBI Taxonomy" id="41844"/>
    <lineage>
        <taxon>Eukaryota</taxon>
        <taxon>Viridiplantae</taxon>
        <taxon>Streptophyta</taxon>
        <taxon>Embryophyta</taxon>
        <taxon>Marchantiophyta</taxon>
        <taxon>Marchantiopsida</taxon>
        <taxon>Marchantiidae</taxon>
        <taxon>Marchantiales</taxon>
        <taxon>Ricciaceae</taxon>
        <taxon>Riccia</taxon>
    </lineage>
</organism>
<dbReference type="AlphaFoldDB" id="A0ABD1ZGC9"/>
<keyword evidence="1" id="KW-0175">Coiled coil</keyword>
<keyword evidence="4" id="KW-1185">Reference proteome</keyword>
<dbReference type="EMBL" id="JBHFFA010000001">
    <property type="protein sequence ID" value="KAL2650433.1"/>
    <property type="molecule type" value="Genomic_DNA"/>
</dbReference>
<evidence type="ECO:0000256" key="2">
    <source>
        <dbReference type="SAM" id="MobiDB-lite"/>
    </source>
</evidence>
<accession>A0ABD1ZGC9</accession>
<comment type="caution">
    <text evidence="3">The sequence shown here is derived from an EMBL/GenBank/DDBJ whole genome shotgun (WGS) entry which is preliminary data.</text>
</comment>
<dbReference type="Proteomes" id="UP001605036">
    <property type="component" value="Unassembled WGS sequence"/>
</dbReference>
<feature type="compositionally biased region" description="Basic and acidic residues" evidence="2">
    <location>
        <begin position="492"/>
        <end position="502"/>
    </location>
</feature>
<feature type="coiled-coil region" evidence="1">
    <location>
        <begin position="291"/>
        <end position="385"/>
    </location>
</feature>
<feature type="region of interest" description="Disordered" evidence="2">
    <location>
        <begin position="477"/>
        <end position="510"/>
    </location>
</feature>
<evidence type="ECO:0000313" key="3">
    <source>
        <dbReference type="EMBL" id="KAL2650433.1"/>
    </source>
</evidence>
<feature type="region of interest" description="Disordered" evidence="2">
    <location>
        <begin position="654"/>
        <end position="801"/>
    </location>
</feature>
<proteinExistence type="predicted"/>
<feature type="compositionally biased region" description="Basic and acidic residues" evidence="2">
    <location>
        <begin position="722"/>
        <end position="736"/>
    </location>
</feature>
<evidence type="ECO:0000313" key="4">
    <source>
        <dbReference type="Proteomes" id="UP001605036"/>
    </source>
</evidence>
<gene>
    <name evidence="3" type="ORF">R1flu_018561</name>
</gene>
<sequence length="975" mass="112311">MSSSRNLEEQLEVTQRENELLKEKLTIHLDRWSFDRTLLQEMADERGLESAEQLYKIAQVGLHHGVEFQKNLVLQAQLDSARGEVEILKLQVLELKSALEVEKKKQITPEKLKKLKRAMQEKFIHTAKKKCQEWKTVFESKHRGYLDSVQKMKEKHRANVEQLKGKIHHLASELGELKTEQEQWKLDKRGLQDLASEKDKLQEELEKVRTSLEEKNRKIVSEEQDAQELDVQKERVMVEAERWKSEKQEIQVLLEEREKLLEEKRRWGVKEHEMEELALERQKIFLQRDEWRSQEKELHELKLEMGKLLEEKLQWTEKDHEMQELALERGKQLQQLTVERDQLKRRLHGKESEEFYSSLKDKEQLEVVRSQRDNLIREREKLETVRSQRDSLYRERDFVWNQMKQMEEDYTKKLIASSKQLAQATQEISTLKRDLQLAQAASNEKMVEMTVLKLEAKRAEEDRKQLNEALAALKQVSNAGKSTQFRTNSKRNGKDENLDHEGSVNNKRSPYELTAQIKMLQAELKASLEGGLLPSSNDRQEVFSPDDLATWDTLVSHVEQAERMDVEDGMKCSKYLEELRRENENLRVMYGQLEALYKEKQPQKPEKVTRSMARKDPTSRNLKTELEAAAALSPLKEGPALRSGDGQRKVLQNFSTSLASQRRGSDSKVRGSISTSAHETTLKELREHTGPDLPPLQPDMSESSTKRAVSSRPRTRSLSNRKPSETNLMEHQDDGLPKLSTRKRKANSTDGDEETQRVPLLPVAVNEGSYTSGKKAKRQSSRKPETGSLEGRTKSSAKENSCTRVWGRSSSIFRLSRAFKAADRQADGRHDPCLTDGGMLTVLCGEKVTRPFFEKLLPGRGCFKLQTSSQPFPFHDPFSFVIIGQEHSPGSSCTMYKPTSTGSRDLFLQASMAVAEYNVHVVEWNKSYCKKSATAGQLVREGDPKKTASLSMAKTWTTAQAECWKISTLRTFLVS</sequence>
<feature type="compositionally biased region" description="Basic and acidic residues" evidence="2">
    <location>
        <begin position="680"/>
        <end position="690"/>
    </location>
</feature>
<feature type="compositionally biased region" description="Polar residues" evidence="2">
    <location>
        <begin position="477"/>
        <end position="487"/>
    </location>
</feature>
<feature type="region of interest" description="Disordered" evidence="2">
    <location>
        <begin position="599"/>
        <end position="621"/>
    </location>
</feature>
<reference evidence="3 4" key="1">
    <citation type="submission" date="2024-09" db="EMBL/GenBank/DDBJ databases">
        <title>Chromosome-scale assembly of Riccia fluitans.</title>
        <authorList>
            <person name="Paukszto L."/>
            <person name="Sawicki J."/>
            <person name="Karawczyk K."/>
            <person name="Piernik-Szablinska J."/>
            <person name="Szczecinska M."/>
            <person name="Mazdziarz M."/>
        </authorList>
    </citation>
    <scope>NUCLEOTIDE SEQUENCE [LARGE SCALE GENOMIC DNA]</scope>
    <source>
        <strain evidence="3">Rf_01</strain>
        <tissue evidence="3">Aerial parts of the thallus</tissue>
    </source>
</reference>
<name>A0ABD1ZGC9_9MARC</name>
<protein>
    <submittedName>
        <fullName evidence="3">Uncharacterized protein</fullName>
    </submittedName>
</protein>
<evidence type="ECO:0000256" key="1">
    <source>
        <dbReference type="SAM" id="Coils"/>
    </source>
</evidence>